<gene>
    <name evidence="3" type="ORF">FN846DRAFT_318816</name>
</gene>
<name>A0A5J5EKW0_9PEZI</name>
<keyword evidence="1" id="KW-0853">WD repeat</keyword>
<evidence type="ECO:0000313" key="3">
    <source>
        <dbReference type="EMBL" id="KAA8895709.1"/>
    </source>
</evidence>
<dbReference type="Proteomes" id="UP000326924">
    <property type="component" value="Unassembled WGS sequence"/>
</dbReference>
<comment type="caution">
    <text evidence="3">The sequence shown here is derived from an EMBL/GenBank/DDBJ whole genome shotgun (WGS) entry which is preliminary data.</text>
</comment>
<evidence type="ECO:0000256" key="2">
    <source>
        <dbReference type="ARBA" id="ARBA00022737"/>
    </source>
</evidence>
<dbReference type="Gene3D" id="2.130.10.10">
    <property type="entry name" value="YVTN repeat-like/Quinoprotein amine dehydrogenase"/>
    <property type="match status" value="2"/>
</dbReference>
<evidence type="ECO:0000313" key="4">
    <source>
        <dbReference type="Proteomes" id="UP000326924"/>
    </source>
</evidence>
<proteinExistence type="predicted"/>
<dbReference type="OrthoDB" id="128867at2759"/>
<organism evidence="3 4">
    <name type="scientific">Sphaerosporella brunnea</name>
    <dbReference type="NCBI Taxonomy" id="1250544"/>
    <lineage>
        <taxon>Eukaryota</taxon>
        <taxon>Fungi</taxon>
        <taxon>Dikarya</taxon>
        <taxon>Ascomycota</taxon>
        <taxon>Pezizomycotina</taxon>
        <taxon>Pezizomycetes</taxon>
        <taxon>Pezizales</taxon>
        <taxon>Pyronemataceae</taxon>
        <taxon>Sphaerosporella</taxon>
    </lineage>
</organism>
<dbReference type="EMBL" id="VXIS01000248">
    <property type="protein sequence ID" value="KAA8895709.1"/>
    <property type="molecule type" value="Genomic_DNA"/>
</dbReference>
<keyword evidence="4" id="KW-1185">Reference proteome</keyword>
<dbReference type="InParanoid" id="A0A5J5EKW0"/>
<sequence>MAAQIPGFYYDTEKRKYFRLLPHHAAPTSSFYSASTVEAAAREKQRAEELREETSARQKRKRHAPLKSDAYVRATLFRELGHGAKEEDRRLIYAAGLRGQNVFETEPGRKITALAADSAGQAVVVGTSAGDVRVMPIEEDEEGVLKVNHARVMPLVHSHSAVTSISLSPERHLLATFMGERHPPTIYLTSLANPSSVGIEHQIHSHNRAIWTSSSSPNSECFVLGTSTSAIHLVPHQHVIQHTEYRMKSDVFATCFLPSSSAPTFLAGSRDGDIRLYDVRTSSQARPDITLRHGSTVTHIRALSEVGVIVNGLQRVANYDIRFPHPRSPSSGFAQATRAMRVYDKATRDKEFMIGRGFDVDMERGIMAVADHEHWVNLFSVDTGEKLRSVLGASRWSVPCLGLWFDEGRTWAAEGRELRCFRY</sequence>
<dbReference type="InterPro" id="IPR036322">
    <property type="entry name" value="WD40_repeat_dom_sf"/>
</dbReference>
<reference evidence="3 4" key="1">
    <citation type="submission" date="2019-09" db="EMBL/GenBank/DDBJ databases">
        <title>Draft genome of the ectomycorrhizal ascomycete Sphaerosporella brunnea.</title>
        <authorList>
            <consortium name="DOE Joint Genome Institute"/>
            <person name="Benucci G.M."/>
            <person name="Marozzi G."/>
            <person name="Antonielli L."/>
            <person name="Sanchez S."/>
            <person name="Marco P."/>
            <person name="Wang X."/>
            <person name="Falini L.B."/>
            <person name="Barry K."/>
            <person name="Haridas S."/>
            <person name="Lipzen A."/>
            <person name="Labutti K."/>
            <person name="Grigoriev I.V."/>
            <person name="Murat C."/>
            <person name="Martin F."/>
            <person name="Albertini E."/>
            <person name="Donnini D."/>
            <person name="Bonito G."/>
        </authorList>
    </citation>
    <scope>NUCLEOTIDE SEQUENCE [LARGE SCALE GENOMIC DNA]</scope>
    <source>
        <strain evidence="3 4">Sb_GMNB300</strain>
    </source>
</reference>
<dbReference type="AlphaFoldDB" id="A0A5J5EKW0"/>
<dbReference type="InterPro" id="IPR015943">
    <property type="entry name" value="WD40/YVTN_repeat-like_dom_sf"/>
</dbReference>
<dbReference type="GO" id="GO:0080008">
    <property type="term" value="C:Cul4-RING E3 ubiquitin ligase complex"/>
    <property type="evidence" value="ECO:0007669"/>
    <property type="project" value="TreeGrafter"/>
</dbReference>
<accession>A0A5J5EKW0</accession>
<keyword evidence="2" id="KW-0677">Repeat</keyword>
<protein>
    <submittedName>
        <fullName evidence="3">WD40-repeat-containing domain protein</fullName>
    </submittedName>
</protein>
<dbReference type="PANTHER" id="PTHR44472:SF1">
    <property type="entry name" value="DDB1 AND CUL4 ASSOCIATED FACTOR 4"/>
    <property type="match status" value="1"/>
</dbReference>
<dbReference type="SUPFAM" id="SSF50978">
    <property type="entry name" value="WD40 repeat-like"/>
    <property type="match status" value="1"/>
</dbReference>
<evidence type="ECO:0000256" key="1">
    <source>
        <dbReference type="ARBA" id="ARBA00022574"/>
    </source>
</evidence>
<dbReference type="InterPro" id="IPR052254">
    <property type="entry name" value="CUL4-DDB1_E3_ligase_receptor"/>
</dbReference>
<dbReference type="PANTHER" id="PTHR44472">
    <property type="entry name" value="DDB1- AND CUL4-ASSOCIATED FACTOR 4-RELATED"/>
    <property type="match status" value="1"/>
</dbReference>